<reference evidence="2 3" key="2">
    <citation type="journal article" date="2017" name="Genome Biol.">
        <title>New reference genome sequences of hot pepper reveal the massive evolution of plant disease-resistance genes by retroduplication.</title>
        <authorList>
            <person name="Kim S."/>
            <person name="Park J."/>
            <person name="Yeom S.I."/>
            <person name="Kim Y.M."/>
            <person name="Seo E."/>
            <person name="Kim K.T."/>
            <person name="Kim M.S."/>
            <person name="Lee J.M."/>
            <person name="Cheong K."/>
            <person name="Shin H.S."/>
            <person name="Kim S.B."/>
            <person name="Han K."/>
            <person name="Lee J."/>
            <person name="Park M."/>
            <person name="Lee H.A."/>
            <person name="Lee H.Y."/>
            <person name="Lee Y."/>
            <person name="Oh S."/>
            <person name="Lee J.H."/>
            <person name="Choi E."/>
            <person name="Choi E."/>
            <person name="Lee S.E."/>
            <person name="Jeon J."/>
            <person name="Kim H."/>
            <person name="Choi G."/>
            <person name="Song H."/>
            <person name="Lee J."/>
            <person name="Lee S.C."/>
            <person name="Kwon J.K."/>
            <person name="Lee H.Y."/>
            <person name="Koo N."/>
            <person name="Hong Y."/>
            <person name="Kim R.W."/>
            <person name="Kang W.H."/>
            <person name="Huh J.H."/>
            <person name="Kang B.C."/>
            <person name="Yang T.J."/>
            <person name="Lee Y.H."/>
            <person name="Bennetzen J.L."/>
            <person name="Choi D."/>
        </authorList>
    </citation>
    <scope>NUCLEOTIDE SEQUENCE [LARGE SCALE GENOMIC DNA]</scope>
    <source>
        <strain evidence="3">cv. CM334</strain>
    </source>
</reference>
<dbReference type="Proteomes" id="UP000222542">
    <property type="component" value="Unassembled WGS sequence"/>
</dbReference>
<name>A0A2G2ZTH3_CAPAN</name>
<feature type="domain" description="Protein NO VEIN C-terminal" evidence="1">
    <location>
        <begin position="331"/>
        <end position="405"/>
    </location>
</feature>
<sequence length="431" mass="47312">MITTMAKSGSSEEQIEFFILNSQKMPKLPVGESVWSLANIPLSTDSVTWLMTICASRTIGETNTLNFKKKPGGSSNCVPGETDHAVHDSRAIVMKTQAASSIQPRKEETVEEASADKTLAAGGILSRKEERIEEVIAETSVLAPTEITCRLNHPAPSADWKTDHGFRGSCGSVMKMQAASYIQPRREEIVEVVEETSALVPTQVTCVRNDPVPTNGKTDHGFYGSNASVMKTETPSRNNPACAASLLGSRDTDHKCNVLVPSTVNAVHSSPYNATAQQHLNYSSFDMKETAVNNVPALQNLSYNSFDARERVQLSFGTVDPQQALSTGRLGESAAYNYFVGIFGEHFVKWVNETNDTGLPYEYIEVKATRSVTKDWFHITLREWQFALEKGELFSIAHVVLSPHNAVKVTLYRNPARLCCLGKLQLALIVP</sequence>
<dbReference type="PANTHER" id="PTHR32387:SF0">
    <property type="entry name" value="PROTEIN NO VEIN"/>
    <property type="match status" value="1"/>
</dbReference>
<keyword evidence="3" id="KW-1185">Reference proteome</keyword>
<comment type="caution">
    <text evidence="2">The sequence shown here is derived from an EMBL/GenBank/DDBJ whole genome shotgun (WGS) entry which is preliminary data.</text>
</comment>
<protein>
    <recommendedName>
        <fullName evidence="1">Protein NO VEIN C-terminal domain-containing protein</fullName>
    </recommendedName>
</protein>
<dbReference type="InterPro" id="IPR052957">
    <property type="entry name" value="Auxin_embryo_med"/>
</dbReference>
<evidence type="ECO:0000259" key="1">
    <source>
        <dbReference type="Pfam" id="PF13020"/>
    </source>
</evidence>
<gene>
    <name evidence="2" type="ORF">T459_07382</name>
</gene>
<evidence type="ECO:0000313" key="3">
    <source>
        <dbReference type="Proteomes" id="UP000222542"/>
    </source>
</evidence>
<dbReference type="AlphaFoldDB" id="A0A2G2ZTH3"/>
<organism evidence="2 3">
    <name type="scientific">Capsicum annuum</name>
    <name type="common">Capsicum pepper</name>
    <dbReference type="NCBI Taxonomy" id="4072"/>
    <lineage>
        <taxon>Eukaryota</taxon>
        <taxon>Viridiplantae</taxon>
        <taxon>Streptophyta</taxon>
        <taxon>Embryophyta</taxon>
        <taxon>Tracheophyta</taxon>
        <taxon>Spermatophyta</taxon>
        <taxon>Magnoliopsida</taxon>
        <taxon>eudicotyledons</taxon>
        <taxon>Gunneridae</taxon>
        <taxon>Pentapetalae</taxon>
        <taxon>asterids</taxon>
        <taxon>lamiids</taxon>
        <taxon>Solanales</taxon>
        <taxon>Solanaceae</taxon>
        <taxon>Solanoideae</taxon>
        <taxon>Capsiceae</taxon>
        <taxon>Capsicum</taxon>
    </lineage>
</organism>
<dbReference type="EMBL" id="AYRZ02000003">
    <property type="protein sequence ID" value="PHT85276.1"/>
    <property type="molecule type" value="Genomic_DNA"/>
</dbReference>
<dbReference type="Pfam" id="PF13020">
    <property type="entry name" value="NOV_C"/>
    <property type="match status" value="1"/>
</dbReference>
<dbReference type="Gramene" id="PHT85276">
    <property type="protein sequence ID" value="PHT85276"/>
    <property type="gene ID" value="T459_07382"/>
</dbReference>
<reference evidence="2 3" key="1">
    <citation type="journal article" date="2014" name="Nat. Genet.">
        <title>Genome sequence of the hot pepper provides insights into the evolution of pungency in Capsicum species.</title>
        <authorList>
            <person name="Kim S."/>
            <person name="Park M."/>
            <person name="Yeom S.I."/>
            <person name="Kim Y.M."/>
            <person name="Lee J.M."/>
            <person name="Lee H.A."/>
            <person name="Seo E."/>
            <person name="Choi J."/>
            <person name="Cheong K."/>
            <person name="Kim K.T."/>
            <person name="Jung K."/>
            <person name="Lee G.W."/>
            <person name="Oh S.K."/>
            <person name="Bae C."/>
            <person name="Kim S.B."/>
            <person name="Lee H.Y."/>
            <person name="Kim S.Y."/>
            <person name="Kim M.S."/>
            <person name="Kang B.C."/>
            <person name="Jo Y.D."/>
            <person name="Yang H.B."/>
            <person name="Jeong H.J."/>
            <person name="Kang W.H."/>
            <person name="Kwon J.K."/>
            <person name="Shin C."/>
            <person name="Lim J.Y."/>
            <person name="Park J.H."/>
            <person name="Huh J.H."/>
            <person name="Kim J.S."/>
            <person name="Kim B.D."/>
            <person name="Cohen O."/>
            <person name="Paran I."/>
            <person name="Suh M.C."/>
            <person name="Lee S.B."/>
            <person name="Kim Y.K."/>
            <person name="Shin Y."/>
            <person name="Noh S.J."/>
            <person name="Park J."/>
            <person name="Seo Y.S."/>
            <person name="Kwon S.Y."/>
            <person name="Kim H.A."/>
            <person name="Park J.M."/>
            <person name="Kim H.J."/>
            <person name="Choi S.B."/>
            <person name="Bosland P.W."/>
            <person name="Reeves G."/>
            <person name="Jo S.H."/>
            <person name="Lee B.W."/>
            <person name="Cho H.T."/>
            <person name="Choi H.S."/>
            <person name="Lee M.S."/>
            <person name="Yu Y."/>
            <person name="Do Choi Y."/>
            <person name="Park B.S."/>
            <person name="van Deynze A."/>
            <person name="Ashrafi H."/>
            <person name="Hill T."/>
            <person name="Kim W.T."/>
            <person name="Pai H.S."/>
            <person name="Ahn H.K."/>
            <person name="Yeam I."/>
            <person name="Giovannoni J.J."/>
            <person name="Rose J.K."/>
            <person name="Sorensen I."/>
            <person name="Lee S.J."/>
            <person name="Kim R.W."/>
            <person name="Choi I.Y."/>
            <person name="Choi B.S."/>
            <person name="Lim J.S."/>
            <person name="Lee Y.H."/>
            <person name="Choi D."/>
        </authorList>
    </citation>
    <scope>NUCLEOTIDE SEQUENCE [LARGE SCALE GENOMIC DNA]</scope>
    <source>
        <strain evidence="3">cv. CM334</strain>
    </source>
</reference>
<dbReference type="InterPro" id="IPR024975">
    <property type="entry name" value="NOV_C"/>
</dbReference>
<proteinExistence type="predicted"/>
<evidence type="ECO:0000313" key="2">
    <source>
        <dbReference type="EMBL" id="PHT85276.1"/>
    </source>
</evidence>
<dbReference type="OMA" id="YIQPRRE"/>
<dbReference type="PANTHER" id="PTHR32387">
    <property type="entry name" value="WU:FJ29H11"/>
    <property type="match status" value="1"/>
</dbReference>
<accession>A0A2G2ZTH3</accession>